<gene>
    <name evidence="2" type="ORF">DDT42_02113</name>
</gene>
<accession>A0A9E2F5I8</accession>
<proteinExistence type="predicted"/>
<dbReference type="Pfam" id="PF01844">
    <property type="entry name" value="HNH"/>
    <property type="match status" value="1"/>
</dbReference>
<dbReference type="InterPro" id="IPR002711">
    <property type="entry name" value="HNH"/>
</dbReference>
<dbReference type="GO" id="GO:0004519">
    <property type="term" value="F:endonuclease activity"/>
    <property type="evidence" value="ECO:0007669"/>
    <property type="project" value="InterPro"/>
</dbReference>
<dbReference type="Proteomes" id="UP000811545">
    <property type="component" value="Unassembled WGS sequence"/>
</dbReference>
<evidence type="ECO:0000313" key="2">
    <source>
        <dbReference type="EMBL" id="MBT9146231.1"/>
    </source>
</evidence>
<name>A0A9E2F5I8_PSYF1</name>
<dbReference type="GO" id="GO:0008270">
    <property type="term" value="F:zinc ion binding"/>
    <property type="evidence" value="ECO:0007669"/>
    <property type="project" value="InterPro"/>
</dbReference>
<evidence type="ECO:0000313" key="3">
    <source>
        <dbReference type="Proteomes" id="UP000811545"/>
    </source>
</evidence>
<feature type="domain" description="HNH nuclease" evidence="1">
    <location>
        <begin position="71"/>
        <end position="124"/>
    </location>
</feature>
<dbReference type="InterPro" id="IPR003615">
    <property type="entry name" value="HNH_nuc"/>
</dbReference>
<reference evidence="2 3" key="1">
    <citation type="journal article" date="2021" name="bioRxiv">
        <title>Unique metabolic strategies in Hadean analogues reveal hints for primordial physiology.</title>
        <authorList>
            <person name="Nobu M.K."/>
            <person name="Nakai R."/>
            <person name="Tamazawa S."/>
            <person name="Mori H."/>
            <person name="Toyoda A."/>
            <person name="Ijiri A."/>
            <person name="Suzuki S."/>
            <person name="Kurokawa K."/>
            <person name="Kamagata Y."/>
            <person name="Tamaki H."/>
        </authorList>
    </citation>
    <scope>NUCLEOTIDE SEQUENCE [LARGE SCALE GENOMIC DNA]</scope>
    <source>
        <strain evidence="2">BS525</strain>
    </source>
</reference>
<sequence>MKKKVRCQRCRTMYPAKNAPSYCLSPLCEGQLEPIKLVSFYAKDTPKTKKLQGSWEERAKRQKRNSQEYIDWRIAVFTRDELTCQHCGQQGGELSAHHIKPWATHPAHRYEVSNGQTLCLVCHRKLH</sequence>
<dbReference type="Gene3D" id="1.10.30.50">
    <property type="match status" value="1"/>
</dbReference>
<organism evidence="2 3">
    <name type="scientific">Psychracetigena formicireducens</name>
    <dbReference type="NCBI Taxonomy" id="2986056"/>
    <lineage>
        <taxon>Bacteria</taxon>
        <taxon>Bacillati</taxon>
        <taxon>Candidatus Lithacetigenota</taxon>
        <taxon>Candidatus Psychracetigena</taxon>
    </lineage>
</organism>
<dbReference type="AlphaFoldDB" id="A0A9E2F5I8"/>
<dbReference type="CDD" id="cd00085">
    <property type="entry name" value="HNHc"/>
    <property type="match status" value="1"/>
</dbReference>
<dbReference type="EMBL" id="QLTW01000396">
    <property type="protein sequence ID" value="MBT9146231.1"/>
    <property type="molecule type" value="Genomic_DNA"/>
</dbReference>
<protein>
    <recommendedName>
        <fullName evidence="1">HNH nuclease domain-containing protein</fullName>
    </recommendedName>
</protein>
<comment type="caution">
    <text evidence="2">The sequence shown here is derived from an EMBL/GenBank/DDBJ whole genome shotgun (WGS) entry which is preliminary data.</text>
</comment>
<dbReference type="GO" id="GO:0003676">
    <property type="term" value="F:nucleic acid binding"/>
    <property type="evidence" value="ECO:0007669"/>
    <property type="project" value="InterPro"/>
</dbReference>
<evidence type="ECO:0000259" key="1">
    <source>
        <dbReference type="SMART" id="SM00507"/>
    </source>
</evidence>
<dbReference type="SMART" id="SM00507">
    <property type="entry name" value="HNHc"/>
    <property type="match status" value="1"/>
</dbReference>